<feature type="compositionally biased region" description="Basic residues" evidence="1">
    <location>
        <begin position="38"/>
        <end position="48"/>
    </location>
</feature>
<name>A0A1E1W040_PECGO</name>
<sequence>MSSALVRQALQFVEQEESGGKRGKRRAGPATSQEHTHPYRKPSKKSKARKEVPSDVEDTVRKLLALSAPTPDNTVAQKIVERAVKGKPLLEKIEVKKEEEKSILFPEEPYSKFEREYFCS</sequence>
<gene>
    <name evidence="3" type="ORF">g.3848</name>
    <name evidence="2" type="ORF">g.3849</name>
</gene>
<dbReference type="EMBL" id="GDQN01010158">
    <property type="protein sequence ID" value="JAT80896.1"/>
    <property type="molecule type" value="Transcribed_RNA"/>
</dbReference>
<proteinExistence type="predicted"/>
<feature type="region of interest" description="Disordered" evidence="1">
    <location>
        <begin position="1"/>
        <end position="56"/>
    </location>
</feature>
<dbReference type="InterPro" id="IPR023262">
    <property type="entry name" value="AROS"/>
</dbReference>
<protein>
    <submittedName>
        <fullName evidence="2">Uncharacterized protein</fullName>
    </submittedName>
</protein>
<dbReference type="AlphaFoldDB" id="A0A1E1W040"/>
<evidence type="ECO:0000256" key="1">
    <source>
        <dbReference type="SAM" id="MobiDB-lite"/>
    </source>
</evidence>
<dbReference type="EMBL" id="GDQN01010704">
    <property type="protein sequence ID" value="JAT80350.1"/>
    <property type="molecule type" value="Transcribed_RNA"/>
</dbReference>
<dbReference type="OrthoDB" id="6493910at2759"/>
<dbReference type="Pfam" id="PF15684">
    <property type="entry name" value="AROS"/>
    <property type="match status" value="1"/>
</dbReference>
<accession>A0A1E1W040</accession>
<reference evidence="2" key="1">
    <citation type="submission" date="2015-09" db="EMBL/GenBank/DDBJ databases">
        <title>De novo assembly of Pectinophora gossypiella (Pink Bollworm) gut transcriptome.</title>
        <authorList>
            <person name="Tassone E.E."/>
        </authorList>
    </citation>
    <scope>NUCLEOTIDE SEQUENCE</scope>
</reference>
<organism evidence="2">
    <name type="scientific">Pectinophora gossypiella</name>
    <name type="common">Cotton pink bollworm</name>
    <name type="synonym">Depressaria gossypiella</name>
    <dbReference type="NCBI Taxonomy" id="13191"/>
    <lineage>
        <taxon>Eukaryota</taxon>
        <taxon>Metazoa</taxon>
        <taxon>Ecdysozoa</taxon>
        <taxon>Arthropoda</taxon>
        <taxon>Hexapoda</taxon>
        <taxon>Insecta</taxon>
        <taxon>Pterygota</taxon>
        <taxon>Neoptera</taxon>
        <taxon>Endopterygota</taxon>
        <taxon>Lepidoptera</taxon>
        <taxon>Glossata</taxon>
        <taxon>Ditrysia</taxon>
        <taxon>Gelechioidea</taxon>
        <taxon>Gelechiidae</taxon>
        <taxon>Apatetrinae</taxon>
        <taxon>Pectinophora</taxon>
    </lineage>
</organism>
<evidence type="ECO:0000313" key="3">
    <source>
        <dbReference type="EMBL" id="JAT80896.1"/>
    </source>
</evidence>
<evidence type="ECO:0000313" key="2">
    <source>
        <dbReference type="EMBL" id="JAT80350.1"/>
    </source>
</evidence>